<reference evidence="1 2" key="1">
    <citation type="submission" date="2023-07" db="EMBL/GenBank/DDBJ databases">
        <title>Sorghum-associated microbial communities from plants grown in Nebraska, USA.</title>
        <authorList>
            <person name="Schachtman D."/>
        </authorList>
    </citation>
    <scope>NUCLEOTIDE SEQUENCE [LARGE SCALE GENOMIC DNA]</scope>
    <source>
        <strain evidence="1 2">BE248</strain>
    </source>
</reference>
<proteinExistence type="predicted"/>
<evidence type="ECO:0000313" key="1">
    <source>
        <dbReference type="EMBL" id="MDR7085497.1"/>
    </source>
</evidence>
<keyword evidence="2" id="KW-1185">Reference proteome</keyword>
<name>A0ABU1UJZ7_9ACTN</name>
<comment type="caution">
    <text evidence="1">The sequence shown here is derived from an EMBL/GenBank/DDBJ whole genome shotgun (WGS) entry which is preliminary data.</text>
</comment>
<sequence>MFKKVFFLAIAAAVVIAFRNAVADKGGSYDPAAS</sequence>
<dbReference type="EMBL" id="JAVDWH010000001">
    <property type="protein sequence ID" value="MDR7085497.1"/>
    <property type="molecule type" value="Genomic_DNA"/>
</dbReference>
<organism evidence="1 2">
    <name type="scientific">Aeromicrobium panaciterrae</name>
    <dbReference type="NCBI Taxonomy" id="363861"/>
    <lineage>
        <taxon>Bacteria</taxon>
        <taxon>Bacillati</taxon>
        <taxon>Actinomycetota</taxon>
        <taxon>Actinomycetes</taxon>
        <taxon>Propionibacteriales</taxon>
        <taxon>Nocardioidaceae</taxon>
        <taxon>Aeromicrobium</taxon>
    </lineage>
</organism>
<evidence type="ECO:0000313" key="2">
    <source>
        <dbReference type="Proteomes" id="UP001257739"/>
    </source>
</evidence>
<gene>
    <name evidence="1" type="ORF">J2X11_000336</name>
</gene>
<protein>
    <submittedName>
        <fullName evidence="1">Uncharacterized protein</fullName>
    </submittedName>
</protein>
<dbReference type="Proteomes" id="UP001257739">
    <property type="component" value="Unassembled WGS sequence"/>
</dbReference>
<accession>A0ABU1UJZ7</accession>